<proteinExistence type="inferred from homology"/>
<dbReference type="InterPro" id="IPR029057">
    <property type="entry name" value="PRTase-like"/>
</dbReference>
<dbReference type="Proteomes" id="UP000752814">
    <property type="component" value="Unassembled WGS sequence"/>
</dbReference>
<evidence type="ECO:0000256" key="6">
    <source>
        <dbReference type="HAMAP-Rule" id="MF_01208"/>
    </source>
</evidence>
<comment type="cofactor">
    <cofactor evidence="6">
        <name>Mg(2+)</name>
        <dbReference type="ChEBI" id="CHEBI:18420"/>
    </cofactor>
</comment>
<feature type="domain" description="Phosphoribosyltransferase" evidence="7">
    <location>
        <begin position="47"/>
        <end position="152"/>
    </location>
</feature>
<dbReference type="RefSeq" id="WP_020448120.1">
    <property type="nucleotide sequence ID" value="NZ_CAYAYA010000022.1"/>
</dbReference>
<evidence type="ECO:0000313" key="8">
    <source>
        <dbReference type="EMBL" id="TQS81538.1"/>
    </source>
</evidence>
<keyword evidence="4 6" id="KW-0808">Transferase</keyword>
<gene>
    <name evidence="6" type="primary">pyrE</name>
    <name evidence="8" type="ORF">A3207_03815</name>
</gene>
<dbReference type="PANTHER" id="PTHR19278">
    <property type="entry name" value="OROTATE PHOSPHORIBOSYLTRANSFERASE"/>
    <property type="match status" value="1"/>
</dbReference>
<feature type="binding site" evidence="6">
    <location>
        <position position="121"/>
    </location>
    <ligand>
        <name>orotate</name>
        <dbReference type="ChEBI" id="CHEBI:30839"/>
    </ligand>
</feature>
<dbReference type="NCBIfam" id="TIGR00336">
    <property type="entry name" value="pyrE"/>
    <property type="match status" value="1"/>
</dbReference>
<evidence type="ECO:0000313" key="9">
    <source>
        <dbReference type="Proteomes" id="UP000752814"/>
    </source>
</evidence>
<dbReference type="UniPathway" id="UPA00070">
    <property type="reaction ID" value="UER00119"/>
</dbReference>
<dbReference type="Pfam" id="PF00156">
    <property type="entry name" value="Pribosyltran"/>
    <property type="match status" value="1"/>
</dbReference>
<comment type="caution">
    <text evidence="8">The sequence shown here is derived from an EMBL/GenBank/DDBJ whole genome shotgun (WGS) entry which is preliminary data.</text>
</comment>
<dbReference type="GO" id="GO:0004588">
    <property type="term" value="F:orotate phosphoribosyltransferase activity"/>
    <property type="evidence" value="ECO:0007669"/>
    <property type="project" value="UniProtKB-UniRule"/>
</dbReference>
<dbReference type="SUPFAM" id="SSF53271">
    <property type="entry name" value="PRTase-like"/>
    <property type="match status" value="1"/>
</dbReference>
<evidence type="ECO:0000256" key="5">
    <source>
        <dbReference type="ARBA" id="ARBA00022975"/>
    </source>
</evidence>
<keyword evidence="5 6" id="KW-0665">Pyrimidine biosynthesis</keyword>
<dbReference type="HAMAP" id="MF_01208">
    <property type="entry name" value="PyrE"/>
    <property type="match status" value="1"/>
</dbReference>
<feature type="binding site" evidence="6">
    <location>
        <position position="95"/>
    </location>
    <ligand>
        <name>5-phospho-alpha-D-ribose 1-diphosphate</name>
        <dbReference type="ChEBI" id="CHEBI:58017"/>
        <note>ligand shared between dimeric partners</note>
    </ligand>
</feature>
<protein>
    <recommendedName>
        <fullName evidence="2 6">Orotate phosphoribosyltransferase</fullName>
        <shortName evidence="6">OPRT</shortName>
        <shortName evidence="6">OPRTase</shortName>
        <ecNumber evidence="2 6">2.4.2.10</ecNumber>
    </recommendedName>
</protein>
<feature type="binding site" evidence="6">
    <location>
        <position position="91"/>
    </location>
    <ligand>
        <name>5-phospho-alpha-D-ribose 1-diphosphate</name>
        <dbReference type="ChEBI" id="CHEBI:58017"/>
        <note>ligand shared between dimeric partners</note>
    </ligand>
</feature>
<dbReference type="InterPro" id="IPR023031">
    <property type="entry name" value="OPRT"/>
</dbReference>
<name>A0A8J8PF27_9ARCH</name>
<comment type="subunit">
    <text evidence="6">Homodimer.</text>
</comment>
<keyword evidence="3 6" id="KW-0328">Glycosyltransferase</keyword>
<evidence type="ECO:0000256" key="3">
    <source>
        <dbReference type="ARBA" id="ARBA00022676"/>
    </source>
</evidence>
<dbReference type="AlphaFoldDB" id="A0A8J8PF27"/>
<comment type="pathway">
    <text evidence="1 6">Pyrimidine metabolism; UMP biosynthesis via de novo pathway; UMP from orotate: step 1/2.</text>
</comment>
<dbReference type="InterPro" id="IPR000836">
    <property type="entry name" value="PRTase_dom"/>
</dbReference>
<sequence>MNDRVKNALVSCNALAYGDFTLASGKKSEYYIDIKKASTDPYVLETIADEMAKSIAAAGLKFDLIGGVALGSVPLAVALSLRTKIPYIMVRKEKKDHGTQKLIEGTMTEGSKILMVEDVVTSAGSVSTAVDVVRNAGGIIENVFCVVDRQSGGSELLREKGVELLSLITAEDVLKR</sequence>
<feature type="binding site" evidence="6">
    <location>
        <position position="97"/>
    </location>
    <ligand>
        <name>5-phospho-alpha-D-ribose 1-diphosphate</name>
        <dbReference type="ChEBI" id="CHEBI:58017"/>
        <note>ligand shared between dimeric partners</note>
    </ligand>
</feature>
<dbReference type="GeneID" id="41322631"/>
<dbReference type="Gene3D" id="3.40.50.2020">
    <property type="match status" value="1"/>
</dbReference>
<comment type="similarity">
    <text evidence="6">Belongs to the purine/pyrimidine phosphoribosyltransferase family. PyrE subfamily.</text>
</comment>
<feature type="binding site" evidence="6">
    <location>
        <position position="149"/>
    </location>
    <ligand>
        <name>orotate</name>
        <dbReference type="ChEBI" id="CHEBI:30839"/>
    </ligand>
</feature>
<comment type="catalytic activity">
    <reaction evidence="6">
        <text>orotidine 5'-phosphate + diphosphate = orotate + 5-phospho-alpha-D-ribose 1-diphosphate</text>
        <dbReference type="Rhea" id="RHEA:10380"/>
        <dbReference type="ChEBI" id="CHEBI:30839"/>
        <dbReference type="ChEBI" id="CHEBI:33019"/>
        <dbReference type="ChEBI" id="CHEBI:57538"/>
        <dbReference type="ChEBI" id="CHEBI:58017"/>
        <dbReference type="EC" id="2.4.2.10"/>
    </reaction>
</comment>
<dbReference type="InterPro" id="IPR004467">
    <property type="entry name" value="Or_phspho_trans_dom"/>
</dbReference>
<evidence type="ECO:0000256" key="4">
    <source>
        <dbReference type="ARBA" id="ARBA00022679"/>
    </source>
</evidence>
<reference evidence="8" key="1">
    <citation type="submission" date="2016-03" db="EMBL/GenBank/DDBJ databases">
        <authorList>
            <person name="Borrel G."/>
            <person name="Mccann A."/>
            <person name="O'Toole P.W."/>
        </authorList>
    </citation>
    <scope>NUCLEOTIDE SEQUENCE</scope>
    <source>
        <strain evidence="8">183</strain>
    </source>
</reference>
<dbReference type="GO" id="GO:0019856">
    <property type="term" value="P:pyrimidine nucleobase biosynthetic process"/>
    <property type="evidence" value="ECO:0007669"/>
    <property type="project" value="TreeGrafter"/>
</dbReference>
<keyword evidence="6" id="KW-0460">Magnesium</keyword>
<organism evidence="8 9">
    <name type="scientific">Candidatus Methanomassiliicoccus intestinalis</name>
    <dbReference type="NCBI Taxonomy" id="1406512"/>
    <lineage>
        <taxon>Archaea</taxon>
        <taxon>Methanobacteriati</taxon>
        <taxon>Thermoplasmatota</taxon>
        <taxon>Thermoplasmata</taxon>
        <taxon>Methanomassiliicoccales</taxon>
        <taxon>Methanomassiliicoccaceae</taxon>
        <taxon>Methanomassiliicoccus</taxon>
    </lineage>
</organism>
<feature type="binding site" description="in other chain" evidence="6">
    <location>
        <position position="92"/>
    </location>
    <ligand>
        <name>5-phospho-alpha-D-ribose 1-diphosphate</name>
        <dbReference type="ChEBI" id="CHEBI:58017"/>
        <note>ligand shared between dimeric partners</note>
    </ligand>
</feature>
<dbReference type="CDD" id="cd06223">
    <property type="entry name" value="PRTases_typeI"/>
    <property type="match status" value="1"/>
</dbReference>
<feature type="binding site" description="in other chain" evidence="6">
    <location>
        <begin position="117"/>
        <end position="125"/>
    </location>
    <ligand>
        <name>5-phospho-alpha-D-ribose 1-diphosphate</name>
        <dbReference type="ChEBI" id="CHEBI:58017"/>
        <note>ligand shared between dimeric partners</note>
    </ligand>
</feature>
<dbReference type="PANTHER" id="PTHR19278:SF9">
    <property type="entry name" value="URIDINE 5'-MONOPHOSPHATE SYNTHASE"/>
    <property type="match status" value="1"/>
</dbReference>
<dbReference type="EC" id="2.4.2.10" evidence="2 6"/>
<dbReference type="GO" id="GO:0000287">
    <property type="term" value="F:magnesium ion binding"/>
    <property type="evidence" value="ECO:0007669"/>
    <property type="project" value="UniProtKB-UniRule"/>
</dbReference>
<comment type="function">
    <text evidence="6">Catalyzes the transfer of a ribosyl phosphate group from 5-phosphoribose 1-diphosphate to orotate, leading to the formation of orotidine monophosphate (OMP).</text>
</comment>
<dbReference type="GO" id="GO:0044205">
    <property type="term" value="P:'de novo' UMP biosynthetic process"/>
    <property type="evidence" value="ECO:0007669"/>
    <property type="project" value="UniProtKB-UniRule"/>
</dbReference>
<evidence type="ECO:0000259" key="7">
    <source>
        <dbReference type="Pfam" id="PF00156"/>
    </source>
</evidence>
<dbReference type="OMA" id="SPFFMNA"/>
<evidence type="ECO:0000256" key="2">
    <source>
        <dbReference type="ARBA" id="ARBA00011971"/>
    </source>
</evidence>
<accession>A0A8J8PF27</accession>
<evidence type="ECO:0000256" key="1">
    <source>
        <dbReference type="ARBA" id="ARBA00004889"/>
    </source>
</evidence>
<dbReference type="EMBL" id="LVVT01000022">
    <property type="protein sequence ID" value="TQS81538.1"/>
    <property type="molecule type" value="Genomic_DNA"/>
</dbReference>